<evidence type="ECO:0000313" key="2">
    <source>
        <dbReference type="Proteomes" id="UP000789525"/>
    </source>
</evidence>
<proteinExistence type="predicted"/>
<dbReference type="EMBL" id="CAJVPT010009184">
    <property type="protein sequence ID" value="CAG8558967.1"/>
    <property type="molecule type" value="Genomic_DNA"/>
</dbReference>
<sequence>MLVLDYLATQLGLAWNKNKDWPAYVTGTTIYADPPKVKNKKTNIHSDNLEKDKVNQELLKNDDSGVEDSNSLITTSASTRLPLTPSLLSTNSRRIKPDPTPLEITLMKPLLLMNISGKSVSKAVKELGISPSNVIIIHDDMQREIGKISMKSGGSAK</sequence>
<accession>A0ACA9M434</accession>
<name>A0ACA9M434_9GLOM</name>
<evidence type="ECO:0000313" key="1">
    <source>
        <dbReference type="EMBL" id="CAG8558967.1"/>
    </source>
</evidence>
<protein>
    <submittedName>
        <fullName evidence="1">3036_t:CDS:1</fullName>
    </submittedName>
</protein>
<gene>
    <name evidence="1" type="ORF">ACOLOM_LOCUS5151</name>
</gene>
<reference evidence="1" key="1">
    <citation type="submission" date="2021-06" db="EMBL/GenBank/DDBJ databases">
        <authorList>
            <person name="Kallberg Y."/>
            <person name="Tangrot J."/>
            <person name="Rosling A."/>
        </authorList>
    </citation>
    <scope>NUCLEOTIDE SEQUENCE</scope>
    <source>
        <strain evidence="1">CL356</strain>
    </source>
</reference>
<organism evidence="1 2">
    <name type="scientific">Acaulospora colombiana</name>
    <dbReference type="NCBI Taxonomy" id="27376"/>
    <lineage>
        <taxon>Eukaryota</taxon>
        <taxon>Fungi</taxon>
        <taxon>Fungi incertae sedis</taxon>
        <taxon>Mucoromycota</taxon>
        <taxon>Glomeromycotina</taxon>
        <taxon>Glomeromycetes</taxon>
        <taxon>Diversisporales</taxon>
        <taxon>Acaulosporaceae</taxon>
        <taxon>Acaulospora</taxon>
    </lineage>
</organism>
<comment type="caution">
    <text evidence="1">The sequence shown here is derived from an EMBL/GenBank/DDBJ whole genome shotgun (WGS) entry which is preliminary data.</text>
</comment>
<dbReference type="Proteomes" id="UP000789525">
    <property type="component" value="Unassembled WGS sequence"/>
</dbReference>
<keyword evidence="2" id="KW-1185">Reference proteome</keyword>